<accession>A0A0F9JNF2</accession>
<name>A0A0F9JNF2_9ZZZZ</name>
<comment type="caution">
    <text evidence="1">The sequence shown here is derived from an EMBL/GenBank/DDBJ whole genome shotgun (WGS) entry which is preliminary data.</text>
</comment>
<protein>
    <submittedName>
        <fullName evidence="1">Uncharacterized protein</fullName>
    </submittedName>
</protein>
<organism evidence="1">
    <name type="scientific">marine sediment metagenome</name>
    <dbReference type="NCBI Taxonomy" id="412755"/>
    <lineage>
        <taxon>unclassified sequences</taxon>
        <taxon>metagenomes</taxon>
        <taxon>ecological metagenomes</taxon>
    </lineage>
</organism>
<dbReference type="AlphaFoldDB" id="A0A0F9JNF2"/>
<dbReference type="EMBL" id="LAZR01015823">
    <property type="protein sequence ID" value="KKM07201.1"/>
    <property type="molecule type" value="Genomic_DNA"/>
</dbReference>
<evidence type="ECO:0000313" key="1">
    <source>
        <dbReference type="EMBL" id="KKM07201.1"/>
    </source>
</evidence>
<sequence length="80" mass="9277">MIPSEDEDLPPERDVYQEHMDNSNDAALIKLENPPPEPELDFCSRCHEHADFELDEDNEWVSGCCGVQPVSVDQERDYER</sequence>
<reference evidence="1" key="1">
    <citation type="journal article" date="2015" name="Nature">
        <title>Complex archaea that bridge the gap between prokaryotes and eukaryotes.</title>
        <authorList>
            <person name="Spang A."/>
            <person name="Saw J.H."/>
            <person name="Jorgensen S.L."/>
            <person name="Zaremba-Niedzwiedzka K."/>
            <person name="Martijn J."/>
            <person name="Lind A.E."/>
            <person name="van Eijk R."/>
            <person name="Schleper C."/>
            <person name="Guy L."/>
            <person name="Ettema T.J."/>
        </authorList>
    </citation>
    <scope>NUCLEOTIDE SEQUENCE</scope>
</reference>
<proteinExistence type="predicted"/>
<gene>
    <name evidence="1" type="ORF">LCGC14_1736350</name>
</gene>